<comment type="caution">
    <text evidence="2">The sequence shown here is derived from an EMBL/GenBank/DDBJ whole genome shotgun (WGS) entry which is preliminary data.</text>
</comment>
<dbReference type="InterPro" id="IPR021443">
    <property type="entry name" value="DUF3093"/>
</dbReference>
<organism evidence="2 3">
    <name type="scientific">Brevibacterium casei S18</name>
    <dbReference type="NCBI Taxonomy" id="1229781"/>
    <lineage>
        <taxon>Bacteria</taxon>
        <taxon>Bacillati</taxon>
        <taxon>Actinomycetota</taxon>
        <taxon>Actinomycetes</taxon>
        <taxon>Micrococcales</taxon>
        <taxon>Brevibacteriaceae</taxon>
        <taxon>Brevibacterium</taxon>
    </lineage>
</organism>
<evidence type="ECO:0000313" key="3">
    <source>
        <dbReference type="Proteomes" id="UP000009879"/>
    </source>
</evidence>
<dbReference type="PATRIC" id="fig|1229781.4.peg.1257"/>
<accession>K9AP74</accession>
<protein>
    <recommendedName>
        <fullName evidence="4">DUF3093 domain-containing protein</fullName>
    </recommendedName>
</protein>
<evidence type="ECO:0000313" key="2">
    <source>
        <dbReference type="EMBL" id="EKU47816.1"/>
    </source>
</evidence>
<sequence>MWVLSAIGAGSTALMVLPVWALGAFVLPVITFALLALWLRSLTVTIIVTDQRLYVGEAHIERIFISRAEALDETATGTARGVGLDARAFLVTRPWVKTAVRVDIDDAADPTPYWLVSTRRPRELAAALNG</sequence>
<evidence type="ECO:0000256" key="1">
    <source>
        <dbReference type="SAM" id="Phobius"/>
    </source>
</evidence>
<keyword evidence="3" id="KW-1185">Reference proteome</keyword>
<dbReference type="EMBL" id="AMSP01000004">
    <property type="protein sequence ID" value="EKU47816.1"/>
    <property type="molecule type" value="Genomic_DNA"/>
</dbReference>
<feature type="transmembrane region" description="Helical" evidence="1">
    <location>
        <begin position="20"/>
        <end position="39"/>
    </location>
</feature>
<keyword evidence="1" id="KW-0472">Membrane</keyword>
<name>K9AP74_9MICO</name>
<gene>
    <name evidence="2" type="ORF">C272_06265</name>
</gene>
<dbReference type="eggNOG" id="ENOG5032Z7M">
    <property type="taxonomic scope" value="Bacteria"/>
</dbReference>
<keyword evidence="1" id="KW-0812">Transmembrane</keyword>
<dbReference type="Pfam" id="PF11292">
    <property type="entry name" value="DUF3093"/>
    <property type="match status" value="1"/>
</dbReference>
<keyword evidence="1" id="KW-1133">Transmembrane helix</keyword>
<proteinExistence type="predicted"/>
<dbReference type="Proteomes" id="UP000009879">
    <property type="component" value="Unassembled WGS sequence"/>
</dbReference>
<dbReference type="AlphaFoldDB" id="K9AP74"/>
<evidence type="ECO:0008006" key="4">
    <source>
        <dbReference type="Google" id="ProtNLM"/>
    </source>
</evidence>
<reference evidence="2 3" key="1">
    <citation type="submission" date="2012-09" db="EMBL/GenBank/DDBJ databases">
        <title>Genome Sequence of Brevibacterium casei S18.</title>
        <authorList>
            <person name="Sharma R."/>
            <person name="Singh A."/>
            <person name="Jangir P.K."/>
        </authorList>
    </citation>
    <scope>NUCLEOTIDE SEQUENCE [LARGE SCALE GENOMIC DNA]</scope>
    <source>
        <strain evidence="2 3">S18</strain>
    </source>
</reference>